<accession>A0A8S0RBU2</accession>
<dbReference type="EMBL" id="CACTIH010002549">
    <property type="protein sequence ID" value="CAA2976783.1"/>
    <property type="molecule type" value="Genomic_DNA"/>
</dbReference>
<proteinExistence type="predicted"/>
<reference evidence="4 5" key="1">
    <citation type="submission" date="2019-12" db="EMBL/GenBank/DDBJ databases">
        <authorList>
            <person name="Alioto T."/>
            <person name="Alioto T."/>
            <person name="Gomez Garrido J."/>
        </authorList>
    </citation>
    <scope>NUCLEOTIDE SEQUENCE [LARGE SCALE GENOMIC DNA]</scope>
</reference>
<evidence type="ECO:0000313" key="4">
    <source>
        <dbReference type="EMBL" id="CAA2976783.1"/>
    </source>
</evidence>
<name>A0A8S0RBU2_OLEEU</name>
<evidence type="ECO:0000256" key="2">
    <source>
        <dbReference type="ARBA" id="ARBA00012455"/>
    </source>
</evidence>
<gene>
    <name evidence="4" type="ORF">OLEA9_A022246</name>
</gene>
<dbReference type="InterPro" id="IPR029063">
    <property type="entry name" value="SAM-dependent_MTases_sf"/>
</dbReference>
<evidence type="ECO:0000256" key="1">
    <source>
        <dbReference type="ARBA" id="ARBA00005123"/>
    </source>
</evidence>
<comment type="pathway">
    <text evidence="1">Amine and polyamine biosynthesis; spermidine biosynthesis; spermidine from putrescine: step 1/1.</text>
</comment>
<dbReference type="EC" id="2.5.1.16" evidence="2"/>
<dbReference type="InterPro" id="IPR001045">
    <property type="entry name" value="Spermi_synthase"/>
</dbReference>
<comment type="caution">
    <text evidence="4">The sequence shown here is derived from an EMBL/GenBank/DDBJ whole genome shotgun (WGS) entry which is preliminary data.</text>
</comment>
<dbReference type="OrthoDB" id="38125at2759"/>
<dbReference type="AlphaFoldDB" id="A0A8S0RBU2"/>
<evidence type="ECO:0000256" key="3">
    <source>
        <dbReference type="ARBA" id="ARBA00049307"/>
    </source>
</evidence>
<dbReference type="Gene3D" id="3.40.50.150">
    <property type="entry name" value="Vaccinia Virus protein VP39"/>
    <property type="match status" value="1"/>
</dbReference>
<dbReference type="GO" id="GO:0008295">
    <property type="term" value="P:spermidine biosynthetic process"/>
    <property type="evidence" value="ECO:0007669"/>
    <property type="project" value="TreeGrafter"/>
</dbReference>
<feature type="non-terminal residue" evidence="4">
    <location>
        <position position="52"/>
    </location>
</feature>
<dbReference type="PANTHER" id="PTHR11558:SF11">
    <property type="entry name" value="SPERMIDINE SYNTHASE"/>
    <property type="match status" value="1"/>
</dbReference>
<organism evidence="4 5">
    <name type="scientific">Olea europaea subsp. europaea</name>
    <dbReference type="NCBI Taxonomy" id="158383"/>
    <lineage>
        <taxon>Eukaryota</taxon>
        <taxon>Viridiplantae</taxon>
        <taxon>Streptophyta</taxon>
        <taxon>Embryophyta</taxon>
        <taxon>Tracheophyta</taxon>
        <taxon>Spermatophyta</taxon>
        <taxon>Magnoliopsida</taxon>
        <taxon>eudicotyledons</taxon>
        <taxon>Gunneridae</taxon>
        <taxon>Pentapetalae</taxon>
        <taxon>asterids</taxon>
        <taxon>lamiids</taxon>
        <taxon>Lamiales</taxon>
        <taxon>Oleaceae</taxon>
        <taxon>Oleeae</taxon>
        <taxon>Olea</taxon>
    </lineage>
</organism>
<evidence type="ECO:0000313" key="5">
    <source>
        <dbReference type="Proteomes" id="UP000594638"/>
    </source>
</evidence>
<dbReference type="Gramene" id="OE9A022246T2">
    <property type="protein sequence ID" value="OE9A022246C2"/>
    <property type="gene ID" value="OE9A022246"/>
</dbReference>
<dbReference type="PANTHER" id="PTHR11558">
    <property type="entry name" value="SPERMIDINE/SPERMINE SYNTHASE"/>
    <property type="match status" value="1"/>
</dbReference>
<dbReference type="Proteomes" id="UP000594638">
    <property type="component" value="Unassembled WGS sequence"/>
</dbReference>
<sequence length="52" mass="5702">MLCATEGPAVDFKHPVNPIDADDSHIKTNGPLKFYNSEIHSAAFCLPSFARK</sequence>
<dbReference type="GO" id="GO:0005829">
    <property type="term" value="C:cytosol"/>
    <property type="evidence" value="ECO:0007669"/>
    <property type="project" value="TreeGrafter"/>
</dbReference>
<dbReference type="GO" id="GO:0004766">
    <property type="term" value="F:spermidine synthase activity"/>
    <property type="evidence" value="ECO:0007669"/>
    <property type="project" value="UniProtKB-EC"/>
</dbReference>
<comment type="catalytic activity">
    <reaction evidence="3">
        <text>S-adenosyl 3-(methylsulfanyl)propylamine + putrescine = S-methyl-5'-thioadenosine + spermidine + H(+)</text>
        <dbReference type="Rhea" id="RHEA:12721"/>
        <dbReference type="ChEBI" id="CHEBI:15378"/>
        <dbReference type="ChEBI" id="CHEBI:17509"/>
        <dbReference type="ChEBI" id="CHEBI:57443"/>
        <dbReference type="ChEBI" id="CHEBI:57834"/>
        <dbReference type="ChEBI" id="CHEBI:326268"/>
        <dbReference type="EC" id="2.5.1.16"/>
    </reaction>
</comment>
<keyword evidence="5" id="KW-1185">Reference proteome</keyword>
<protein>
    <recommendedName>
        <fullName evidence="2">spermidine synthase</fullName>
        <ecNumber evidence="2">2.5.1.16</ecNumber>
    </recommendedName>
</protein>